<dbReference type="Pfam" id="PF02486">
    <property type="entry name" value="Rep_trans"/>
    <property type="match status" value="1"/>
</dbReference>
<sequence>MILPRLYTTPALGVADRWAARGTAGGRAQGGALGASEFFPPALTGGESPRRIELRIRRPETAAASVGQRARVDWMTATFQCFSDCAHEREILDLLRKLVGRNVTAETCPGMLGYTNGIRYFVGDGVQVARFDWGGNHHKGRGRLDVNGAGASAINDWQPVCDFVSEQFDYKLTRVDLAVDMIDGQYTVEHCLDWYEAGDFNAGGRNPRHSLVGDWLSPRHGRTFEVGRRVNGKMLRAYEKGRQLGDSDSAWTRFEVEFRNIDRDLPLSMLIDTDKYFAGAYRCLQRLIDAEPETISTHQAEGEINIAHLSKYCATAYGRLLSVLRLHFSDEDVLNALTVNGVPRRLERVSVAGFIESLSSLKMRGT</sequence>
<reference evidence="2" key="1">
    <citation type="submission" date="2024-03" db="EMBL/GenBank/DDBJ databases">
        <title>Diverse circular DNA viruses in blood, oral, and fecal samples of captive lemurs.</title>
        <authorList>
            <person name="Paietta E.N."/>
            <person name="Kraberger S."/>
            <person name="Lund M.C."/>
            <person name="Custer J.M."/>
            <person name="Vargas K.M."/>
            <person name="Ehmke E.E."/>
            <person name="Yoder A.D."/>
            <person name="Varsani A."/>
        </authorList>
    </citation>
    <scope>NUCLEOTIDE SEQUENCE</scope>
    <source>
        <strain evidence="2">Duke_44SS_14</strain>
    </source>
</reference>
<accession>A0AAU8B8I4</accession>
<dbReference type="EMBL" id="PP511899">
    <property type="protein sequence ID" value="XCD08619.1"/>
    <property type="molecule type" value="Genomic_DNA"/>
</dbReference>
<evidence type="ECO:0000259" key="1">
    <source>
        <dbReference type="Pfam" id="PF02486"/>
    </source>
</evidence>
<feature type="domain" description="Replication initiation protein-like C-terminal" evidence="1">
    <location>
        <begin position="171"/>
        <end position="294"/>
    </location>
</feature>
<proteinExistence type="predicted"/>
<organism evidence="2">
    <name type="scientific">Dulem virus 61</name>
    <dbReference type="NCBI Taxonomy" id="3145772"/>
    <lineage>
        <taxon>Viruses</taxon>
        <taxon>Monodnaviria</taxon>
        <taxon>Loebvirae</taxon>
        <taxon>Hofneiviricota</taxon>
        <taxon>Faserviricetes</taxon>
        <taxon>Tubulavirales</taxon>
        <taxon>Inoviridae</taxon>
        <taxon>Inovirus</taxon>
    </lineage>
</organism>
<name>A0AAU8B8I4_9VIRU</name>
<protein>
    <submittedName>
        <fullName evidence="2">Replication protein</fullName>
    </submittedName>
</protein>
<evidence type="ECO:0000313" key="2">
    <source>
        <dbReference type="EMBL" id="XCD08619.1"/>
    </source>
</evidence>
<dbReference type="InterPro" id="IPR003491">
    <property type="entry name" value="REP-like_C"/>
</dbReference>